<keyword evidence="4" id="KW-0804">Transcription</keyword>
<dbReference type="Pfam" id="PF00010">
    <property type="entry name" value="HLH"/>
    <property type="match status" value="1"/>
</dbReference>
<evidence type="ECO:0000313" key="8">
    <source>
        <dbReference type="Proteomes" id="UP001159364"/>
    </source>
</evidence>
<comment type="subcellular location">
    <subcellularLocation>
        <location evidence="1">Nucleus</location>
    </subcellularLocation>
</comment>
<dbReference type="PANTHER" id="PTHR16223:SF215">
    <property type="entry name" value="OS02G0564700 PROTEIN"/>
    <property type="match status" value="1"/>
</dbReference>
<dbReference type="InterPro" id="IPR036638">
    <property type="entry name" value="HLH_DNA-bd_sf"/>
</dbReference>
<reference evidence="7 8" key="1">
    <citation type="submission" date="2021-09" db="EMBL/GenBank/DDBJ databases">
        <title>Genomic insights and catalytic innovation underlie evolution of tropane alkaloids biosynthesis.</title>
        <authorList>
            <person name="Wang Y.-J."/>
            <person name="Tian T."/>
            <person name="Huang J.-P."/>
            <person name="Huang S.-X."/>
        </authorList>
    </citation>
    <scope>NUCLEOTIDE SEQUENCE [LARGE SCALE GENOMIC DNA]</scope>
    <source>
        <strain evidence="7">KIB-2018</strain>
        <tissue evidence="7">Leaf</tissue>
    </source>
</reference>
<gene>
    <name evidence="7" type="ORF">K2173_016124</name>
</gene>
<dbReference type="EMBL" id="JAIWQS010000011">
    <property type="protein sequence ID" value="KAJ8750943.1"/>
    <property type="molecule type" value="Genomic_DNA"/>
</dbReference>
<feature type="domain" description="BHLH" evidence="6">
    <location>
        <begin position="298"/>
        <end position="347"/>
    </location>
</feature>
<sequence length="516" mass="55998">MDDYLDLVSAGDSRTSSCWGFNEHEQPNVSLPLHGSIRLCEENRGNCSLSMMSSNQNVESLPQDSSSLFLGLDTDYSIDKDFISGETDEQNEVQIGSVDRFVNGMMNVNLKAGHMALQDNSVLAIDSSNVDYQNQTPVFGDFISSSPSFTVGGVVGYDEIEQSDYDSEFMNNKIQSTLQQSWPAPSYPDVSSLCPLTIQDKMQQLDLQGGTMGDDIDDMRKIYKSMDKILLLNKFPQSITSESKEDKKYPPSSFAPVPNITVTANGSSPLQQWQNASTNPSGCCNGTAKPRVRARRGQATDPHSIAERLRREKIAERMRDLQELVPHSVKLDKASMLDEIIEYVKFLQLQVKVLSMSRLGAAGAVIPLIKDSLAEGGSNNYSLSASAGIGIETSPSPDQVALEQEVLKLMESNVTLAMQHLQSKGLCLMPIALATAISNGKTSLCHISSEERKCFDFIDGLTHNNGGRSSSSSSSSCCSLPGIEAHAVSRDGNIVTGKLSTNGAMVNDVNGFKQGD</sequence>
<proteinExistence type="predicted"/>
<dbReference type="GO" id="GO:0080147">
    <property type="term" value="P:root hair cell development"/>
    <property type="evidence" value="ECO:0007669"/>
    <property type="project" value="UniProtKB-ARBA"/>
</dbReference>
<keyword evidence="5" id="KW-0539">Nucleus</keyword>
<evidence type="ECO:0000259" key="6">
    <source>
        <dbReference type="PROSITE" id="PS50888"/>
    </source>
</evidence>
<dbReference type="SMART" id="SM00353">
    <property type="entry name" value="HLH"/>
    <property type="match status" value="1"/>
</dbReference>
<keyword evidence="8" id="KW-1185">Reference proteome</keyword>
<dbReference type="GO" id="GO:0000981">
    <property type="term" value="F:DNA-binding transcription factor activity, RNA polymerase II-specific"/>
    <property type="evidence" value="ECO:0007669"/>
    <property type="project" value="TreeGrafter"/>
</dbReference>
<keyword evidence="2" id="KW-0805">Transcription regulation</keyword>
<dbReference type="Proteomes" id="UP001159364">
    <property type="component" value="Linkage Group LG11"/>
</dbReference>
<dbReference type="InterPro" id="IPR011598">
    <property type="entry name" value="bHLH_dom"/>
</dbReference>
<accession>A0AAV8SFJ5</accession>
<evidence type="ECO:0000256" key="3">
    <source>
        <dbReference type="ARBA" id="ARBA00023125"/>
    </source>
</evidence>
<dbReference type="GO" id="GO:0005634">
    <property type="term" value="C:nucleus"/>
    <property type="evidence" value="ECO:0007669"/>
    <property type="project" value="UniProtKB-SubCell"/>
</dbReference>
<organism evidence="7 8">
    <name type="scientific">Erythroxylum novogranatense</name>
    <dbReference type="NCBI Taxonomy" id="1862640"/>
    <lineage>
        <taxon>Eukaryota</taxon>
        <taxon>Viridiplantae</taxon>
        <taxon>Streptophyta</taxon>
        <taxon>Embryophyta</taxon>
        <taxon>Tracheophyta</taxon>
        <taxon>Spermatophyta</taxon>
        <taxon>Magnoliopsida</taxon>
        <taxon>eudicotyledons</taxon>
        <taxon>Gunneridae</taxon>
        <taxon>Pentapetalae</taxon>
        <taxon>rosids</taxon>
        <taxon>fabids</taxon>
        <taxon>Malpighiales</taxon>
        <taxon>Erythroxylaceae</taxon>
        <taxon>Erythroxylum</taxon>
    </lineage>
</organism>
<dbReference type="AlphaFoldDB" id="A0AAV8SFJ5"/>
<comment type="caution">
    <text evidence="7">The sequence shown here is derived from an EMBL/GenBank/DDBJ whole genome shotgun (WGS) entry which is preliminary data.</text>
</comment>
<keyword evidence="3" id="KW-0238">DNA-binding</keyword>
<dbReference type="InterPro" id="IPR045843">
    <property type="entry name" value="IND-like"/>
</dbReference>
<evidence type="ECO:0000256" key="1">
    <source>
        <dbReference type="ARBA" id="ARBA00004123"/>
    </source>
</evidence>
<dbReference type="GO" id="GO:0000978">
    <property type="term" value="F:RNA polymerase II cis-regulatory region sequence-specific DNA binding"/>
    <property type="evidence" value="ECO:0007669"/>
    <property type="project" value="TreeGrafter"/>
</dbReference>
<evidence type="ECO:0000313" key="7">
    <source>
        <dbReference type="EMBL" id="KAJ8750943.1"/>
    </source>
</evidence>
<dbReference type="SUPFAM" id="SSF47459">
    <property type="entry name" value="HLH, helix-loop-helix DNA-binding domain"/>
    <property type="match status" value="1"/>
</dbReference>
<dbReference type="PROSITE" id="PS50888">
    <property type="entry name" value="BHLH"/>
    <property type="match status" value="1"/>
</dbReference>
<evidence type="ECO:0000256" key="2">
    <source>
        <dbReference type="ARBA" id="ARBA00023015"/>
    </source>
</evidence>
<evidence type="ECO:0000256" key="5">
    <source>
        <dbReference type="ARBA" id="ARBA00023242"/>
    </source>
</evidence>
<dbReference type="Gene3D" id="4.10.280.10">
    <property type="entry name" value="Helix-loop-helix DNA-binding domain"/>
    <property type="match status" value="1"/>
</dbReference>
<name>A0AAV8SFJ5_9ROSI</name>
<dbReference type="GO" id="GO:0046983">
    <property type="term" value="F:protein dimerization activity"/>
    <property type="evidence" value="ECO:0007669"/>
    <property type="project" value="InterPro"/>
</dbReference>
<evidence type="ECO:0000256" key="4">
    <source>
        <dbReference type="ARBA" id="ARBA00023163"/>
    </source>
</evidence>
<dbReference type="FunFam" id="4.10.280.10:FF:000017">
    <property type="entry name" value="Transcription factor bHLH66"/>
    <property type="match status" value="1"/>
</dbReference>
<dbReference type="PANTHER" id="PTHR16223">
    <property type="entry name" value="TRANSCRIPTION FACTOR BHLH83-RELATED"/>
    <property type="match status" value="1"/>
</dbReference>
<protein>
    <recommendedName>
        <fullName evidence="6">BHLH domain-containing protein</fullName>
    </recommendedName>
</protein>